<dbReference type="Gene3D" id="2.60.40.10">
    <property type="entry name" value="Immunoglobulins"/>
    <property type="match status" value="5"/>
</dbReference>
<reference evidence="11" key="1">
    <citation type="journal article" date="2020" name="Cell">
        <title>Large-Scale Comparative Analyses of Tick Genomes Elucidate Their Genetic Diversity and Vector Capacities.</title>
        <authorList>
            <consortium name="Tick Genome and Microbiome Consortium (TIGMIC)"/>
            <person name="Jia N."/>
            <person name="Wang J."/>
            <person name="Shi W."/>
            <person name="Du L."/>
            <person name="Sun Y."/>
            <person name="Zhan W."/>
            <person name="Jiang J.F."/>
            <person name="Wang Q."/>
            <person name="Zhang B."/>
            <person name="Ji P."/>
            <person name="Bell-Sakyi L."/>
            <person name="Cui X.M."/>
            <person name="Yuan T.T."/>
            <person name="Jiang B.G."/>
            <person name="Yang W.F."/>
            <person name="Lam T.T."/>
            <person name="Chang Q.C."/>
            <person name="Ding S.J."/>
            <person name="Wang X.J."/>
            <person name="Zhu J.G."/>
            <person name="Ruan X.D."/>
            <person name="Zhao L."/>
            <person name="Wei J.T."/>
            <person name="Ye R.Z."/>
            <person name="Que T.C."/>
            <person name="Du C.H."/>
            <person name="Zhou Y.H."/>
            <person name="Cheng J.X."/>
            <person name="Dai P.F."/>
            <person name="Guo W.B."/>
            <person name="Han X.H."/>
            <person name="Huang E.J."/>
            <person name="Li L.F."/>
            <person name="Wei W."/>
            <person name="Gao Y.C."/>
            <person name="Liu J.Z."/>
            <person name="Shao H.Z."/>
            <person name="Wang X."/>
            <person name="Wang C.C."/>
            <person name="Yang T.C."/>
            <person name="Huo Q.B."/>
            <person name="Li W."/>
            <person name="Chen H.Y."/>
            <person name="Chen S.E."/>
            <person name="Zhou L.G."/>
            <person name="Ni X.B."/>
            <person name="Tian J.H."/>
            <person name="Sheng Y."/>
            <person name="Liu T."/>
            <person name="Pan Y.S."/>
            <person name="Xia L.Y."/>
            <person name="Li J."/>
            <person name="Zhao F."/>
            <person name="Cao W.C."/>
        </authorList>
    </citation>
    <scope>NUCLEOTIDE SEQUENCE</scope>
    <source>
        <strain evidence="11">Rmic-2018</strain>
    </source>
</reference>
<dbReference type="InterPro" id="IPR007110">
    <property type="entry name" value="Ig-like_dom"/>
</dbReference>
<dbReference type="SMART" id="SM00408">
    <property type="entry name" value="IGc2"/>
    <property type="match status" value="3"/>
</dbReference>
<name>A0A9J6DX32_RHIMP</name>
<evidence type="ECO:0000256" key="7">
    <source>
        <dbReference type="ARBA" id="ARBA00023136"/>
    </source>
</evidence>
<dbReference type="SMART" id="SM00409">
    <property type="entry name" value="IG"/>
    <property type="match status" value="3"/>
</dbReference>
<dbReference type="EMBL" id="JABSTU010000007">
    <property type="protein sequence ID" value="KAH8026827.1"/>
    <property type="molecule type" value="Genomic_DNA"/>
</dbReference>
<evidence type="ECO:0000256" key="3">
    <source>
        <dbReference type="ARBA" id="ARBA00022729"/>
    </source>
</evidence>
<dbReference type="InterPro" id="IPR036179">
    <property type="entry name" value="Ig-like_dom_sf"/>
</dbReference>
<protein>
    <recommendedName>
        <fullName evidence="10">Ig-like domain-containing protein</fullName>
    </recommendedName>
</protein>
<dbReference type="AlphaFoldDB" id="A0A9J6DX32"/>
<evidence type="ECO:0000256" key="4">
    <source>
        <dbReference type="ARBA" id="ARBA00022737"/>
    </source>
</evidence>
<dbReference type="PANTHER" id="PTHR10075:SF100">
    <property type="entry name" value="FASCICLIN-2"/>
    <property type="match status" value="1"/>
</dbReference>
<keyword evidence="12" id="KW-1185">Reference proteome</keyword>
<feature type="domain" description="Ig-like" evidence="10">
    <location>
        <begin position="9"/>
        <end position="102"/>
    </location>
</feature>
<keyword evidence="7" id="KW-0472">Membrane</keyword>
<dbReference type="Pfam" id="PF07679">
    <property type="entry name" value="I-set"/>
    <property type="match status" value="1"/>
</dbReference>
<evidence type="ECO:0000313" key="12">
    <source>
        <dbReference type="Proteomes" id="UP000821866"/>
    </source>
</evidence>
<dbReference type="Pfam" id="PF13927">
    <property type="entry name" value="Ig_3"/>
    <property type="match status" value="3"/>
</dbReference>
<evidence type="ECO:0000313" key="11">
    <source>
        <dbReference type="EMBL" id="KAH8026827.1"/>
    </source>
</evidence>
<dbReference type="Proteomes" id="UP000821866">
    <property type="component" value="Unassembled WGS sequence"/>
</dbReference>
<keyword evidence="2" id="KW-0812">Transmembrane</keyword>
<dbReference type="CDD" id="cd20956">
    <property type="entry name" value="IgI_4_Dscam"/>
    <property type="match status" value="1"/>
</dbReference>
<keyword evidence="4" id="KW-0677">Repeat</keyword>
<dbReference type="FunFam" id="2.60.40.10:FF:000333">
    <property type="entry name" value="Down syndrome cell adhesion molecule"/>
    <property type="match status" value="1"/>
</dbReference>
<dbReference type="FunFam" id="2.60.40.10:FF:000104">
    <property type="entry name" value="Down syndrome cell adhesion molecule b"/>
    <property type="match status" value="1"/>
</dbReference>
<dbReference type="FunFam" id="2.60.40.10:FF:000017">
    <property type="entry name" value="Down syndrome cell adhesion molecule b"/>
    <property type="match status" value="1"/>
</dbReference>
<keyword evidence="5" id="KW-0130">Cell adhesion</keyword>
<reference evidence="11" key="2">
    <citation type="submission" date="2021-09" db="EMBL/GenBank/DDBJ databases">
        <authorList>
            <person name="Jia N."/>
            <person name="Wang J."/>
            <person name="Shi W."/>
            <person name="Du L."/>
            <person name="Sun Y."/>
            <person name="Zhan W."/>
            <person name="Jiang J."/>
            <person name="Wang Q."/>
            <person name="Zhang B."/>
            <person name="Ji P."/>
            <person name="Sakyi L.B."/>
            <person name="Cui X."/>
            <person name="Yuan T."/>
            <person name="Jiang B."/>
            <person name="Yang W."/>
            <person name="Lam T.T.-Y."/>
            <person name="Chang Q."/>
            <person name="Ding S."/>
            <person name="Wang X."/>
            <person name="Zhu J."/>
            <person name="Ruan X."/>
            <person name="Zhao L."/>
            <person name="Wei J."/>
            <person name="Que T."/>
            <person name="Du C."/>
            <person name="Cheng J."/>
            <person name="Dai P."/>
            <person name="Han X."/>
            <person name="Huang E."/>
            <person name="Gao Y."/>
            <person name="Liu J."/>
            <person name="Shao H."/>
            <person name="Ye R."/>
            <person name="Li L."/>
            <person name="Wei W."/>
            <person name="Wang X."/>
            <person name="Wang C."/>
            <person name="Huo Q."/>
            <person name="Li W."/>
            <person name="Guo W."/>
            <person name="Chen H."/>
            <person name="Chen S."/>
            <person name="Zhou L."/>
            <person name="Zhou L."/>
            <person name="Ni X."/>
            <person name="Tian J."/>
            <person name="Zhou Y."/>
            <person name="Sheng Y."/>
            <person name="Liu T."/>
            <person name="Pan Y."/>
            <person name="Xia L."/>
            <person name="Li J."/>
            <person name="Zhao F."/>
            <person name="Cao W."/>
        </authorList>
    </citation>
    <scope>NUCLEOTIDE SEQUENCE</scope>
    <source>
        <strain evidence="11">Rmic-2018</strain>
        <tissue evidence="11">Larvae</tissue>
    </source>
</reference>
<sequence>MFALTETPPELKAVFARKLVDPGERFSLRCVASGNPLPRVTWALDGGMVGESHRVHYGDFVSSAGDVISYVNVTSSTRDDGGMYRCEASNDLGTVWHEDRIDVRGPPRVRPMANLTVTSGTTLVYHCPYTGHPAPKVTWSRDRNKLDDHSSLQHSRENSITLNHYHRHTIIIIKVEKTASKFYGSVIKEKTVLNPFSFPKTLAEGMQVVITCSVRSGDTPIKIWWLKDGVPFSKTQLNIQEASLGDLGSNLVFNDVGRAHNGRYTCVAENDGGITNHTAELVVFVPPKWKIEPSDKSSIVRSRVTFDCQAEGHPPPLIRWKIALGDDAGKAFKSIISNYHMQMFENGSLIINDVEPKDAGQYLCEATNGIGVGISTVVRLSVHVAAHFKVSYQALRVNKGEQARLVCEAFGEKPLTISWKKDNMILDHRYISRQVYGTRF</sequence>
<comment type="caution">
    <text evidence="11">The sequence shown here is derived from an EMBL/GenBank/DDBJ whole genome shotgun (WGS) entry which is preliminary data.</text>
</comment>
<dbReference type="GO" id="GO:0098632">
    <property type="term" value="F:cell-cell adhesion mediator activity"/>
    <property type="evidence" value="ECO:0007669"/>
    <property type="project" value="TreeGrafter"/>
</dbReference>
<dbReference type="GO" id="GO:0030424">
    <property type="term" value="C:axon"/>
    <property type="evidence" value="ECO:0007669"/>
    <property type="project" value="TreeGrafter"/>
</dbReference>
<organism evidence="11 12">
    <name type="scientific">Rhipicephalus microplus</name>
    <name type="common">Cattle tick</name>
    <name type="synonym">Boophilus microplus</name>
    <dbReference type="NCBI Taxonomy" id="6941"/>
    <lineage>
        <taxon>Eukaryota</taxon>
        <taxon>Metazoa</taxon>
        <taxon>Ecdysozoa</taxon>
        <taxon>Arthropoda</taxon>
        <taxon>Chelicerata</taxon>
        <taxon>Arachnida</taxon>
        <taxon>Acari</taxon>
        <taxon>Parasitiformes</taxon>
        <taxon>Ixodida</taxon>
        <taxon>Ixodoidea</taxon>
        <taxon>Ixodidae</taxon>
        <taxon>Rhipicephalinae</taxon>
        <taxon>Rhipicephalus</taxon>
        <taxon>Boophilus</taxon>
    </lineage>
</organism>
<keyword evidence="8" id="KW-1015">Disulfide bond</keyword>
<keyword evidence="9" id="KW-0393">Immunoglobulin domain</keyword>
<evidence type="ECO:0000256" key="9">
    <source>
        <dbReference type="ARBA" id="ARBA00023319"/>
    </source>
</evidence>
<dbReference type="GO" id="GO:0007156">
    <property type="term" value="P:homophilic cell adhesion via plasma membrane adhesion molecules"/>
    <property type="evidence" value="ECO:0007669"/>
    <property type="project" value="TreeGrafter"/>
</dbReference>
<evidence type="ECO:0000256" key="1">
    <source>
        <dbReference type="ARBA" id="ARBA00004479"/>
    </source>
</evidence>
<proteinExistence type="predicted"/>
<accession>A0A9J6DX32</accession>
<dbReference type="SUPFAM" id="SSF48726">
    <property type="entry name" value="Immunoglobulin"/>
    <property type="match status" value="4"/>
</dbReference>
<feature type="domain" description="Ig-like" evidence="10">
    <location>
        <begin position="107"/>
        <end position="183"/>
    </location>
</feature>
<dbReference type="GO" id="GO:0007411">
    <property type="term" value="P:axon guidance"/>
    <property type="evidence" value="ECO:0007669"/>
    <property type="project" value="TreeGrafter"/>
</dbReference>
<dbReference type="InterPro" id="IPR003599">
    <property type="entry name" value="Ig_sub"/>
</dbReference>
<dbReference type="InterPro" id="IPR013098">
    <property type="entry name" value="Ig_I-set"/>
</dbReference>
<comment type="subcellular location">
    <subcellularLocation>
        <location evidence="1">Membrane</location>
        <topology evidence="1">Single-pass type I membrane protein</topology>
    </subcellularLocation>
</comment>
<gene>
    <name evidence="11" type="ORF">HPB51_025441</name>
</gene>
<keyword evidence="3" id="KW-0732">Signal</keyword>
<dbReference type="VEuPathDB" id="VectorBase:LOC119169564"/>
<dbReference type="PROSITE" id="PS50835">
    <property type="entry name" value="IG_LIKE"/>
    <property type="match status" value="4"/>
</dbReference>
<dbReference type="GO" id="GO:0005886">
    <property type="term" value="C:plasma membrane"/>
    <property type="evidence" value="ECO:0007669"/>
    <property type="project" value="TreeGrafter"/>
</dbReference>
<dbReference type="GO" id="GO:0070593">
    <property type="term" value="P:dendrite self-avoidance"/>
    <property type="evidence" value="ECO:0007669"/>
    <property type="project" value="TreeGrafter"/>
</dbReference>
<dbReference type="InterPro" id="IPR003598">
    <property type="entry name" value="Ig_sub2"/>
</dbReference>
<evidence type="ECO:0000256" key="8">
    <source>
        <dbReference type="ARBA" id="ARBA00023157"/>
    </source>
</evidence>
<dbReference type="GO" id="GO:0007417">
    <property type="term" value="P:central nervous system development"/>
    <property type="evidence" value="ECO:0007669"/>
    <property type="project" value="TreeGrafter"/>
</dbReference>
<evidence type="ECO:0000256" key="6">
    <source>
        <dbReference type="ARBA" id="ARBA00022989"/>
    </source>
</evidence>
<feature type="domain" description="Ig-like" evidence="10">
    <location>
        <begin position="195"/>
        <end position="282"/>
    </location>
</feature>
<evidence type="ECO:0000256" key="5">
    <source>
        <dbReference type="ARBA" id="ARBA00022889"/>
    </source>
</evidence>
<evidence type="ECO:0000256" key="2">
    <source>
        <dbReference type="ARBA" id="ARBA00022692"/>
    </source>
</evidence>
<evidence type="ECO:0000259" key="10">
    <source>
        <dbReference type="PROSITE" id="PS50835"/>
    </source>
</evidence>
<dbReference type="PANTHER" id="PTHR10075">
    <property type="entry name" value="BASIGIN RELATED"/>
    <property type="match status" value="1"/>
</dbReference>
<dbReference type="InterPro" id="IPR013783">
    <property type="entry name" value="Ig-like_fold"/>
</dbReference>
<feature type="domain" description="Ig-like" evidence="10">
    <location>
        <begin position="287"/>
        <end position="381"/>
    </location>
</feature>
<keyword evidence="6" id="KW-1133">Transmembrane helix</keyword>